<dbReference type="RefSeq" id="WP_075531834.1">
    <property type="nucleotide sequence ID" value="NZ_CP053844.1"/>
</dbReference>
<dbReference type="GO" id="GO:0009229">
    <property type="term" value="P:thiamine diphosphate biosynthetic process"/>
    <property type="evidence" value="ECO:0007669"/>
    <property type="project" value="UniProtKB-UniPathway"/>
</dbReference>
<dbReference type="Proteomes" id="UP000069632">
    <property type="component" value="Unassembled WGS sequence"/>
</dbReference>
<comment type="pathway">
    <text evidence="1">Cofactor biosynthesis; thiamine diphosphate biosynthesis.</text>
</comment>
<dbReference type="PANTHER" id="PTHR43198">
    <property type="entry name" value="BIFUNCTIONAL TH2 PROTEIN"/>
    <property type="match status" value="1"/>
</dbReference>
<dbReference type="GO" id="GO:0009228">
    <property type="term" value="P:thiamine biosynthetic process"/>
    <property type="evidence" value="ECO:0007669"/>
    <property type="project" value="UniProtKB-KW"/>
</dbReference>
<keyword evidence="4" id="KW-1185">Reference proteome</keyword>
<dbReference type="OrthoDB" id="34166at2"/>
<dbReference type="InterPro" id="IPR050967">
    <property type="entry name" value="Thiamine_Salvage_TenA"/>
</dbReference>
<comment type="catalytic activity">
    <reaction evidence="1">
        <text>4-amino-5-aminomethyl-2-methylpyrimidine + H2O = 4-amino-5-hydroxymethyl-2-methylpyrimidine + NH4(+)</text>
        <dbReference type="Rhea" id="RHEA:31799"/>
        <dbReference type="ChEBI" id="CHEBI:15377"/>
        <dbReference type="ChEBI" id="CHEBI:16892"/>
        <dbReference type="ChEBI" id="CHEBI:28938"/>
        <dbReference type="ChEBI" id="CHEBI:63416"/>
        <dbReference type="EC" id="3.5.99.2"/>
    </reaction>
</comment>
<keyword evidence="1 3" id="KW-0378">Hydrolase</keyword>
<gene>
    <name evidence="3" type="primary">tenA</name>
    <name evidence="3" type="ORF">ERS672216_01170</name>
</gene>
<dbReference type="InterPro" id="IPR004305">
    <property type="entry name" value="Thiaminase-2/PQQC"/>
</dbReference>
<dbReference type="Pfam" id="PF03070">
    <property type="entry name" value="TENA_THI-4"/>
    <property type="match status" value="1"/>
</dbReference>
<dbReference type="PANTHER" id="PTHR43198:SF2">
    <property type="entry name" value="SI:CH1073-67J19.1-RELATED"/>
    <property type="match status" value="1"/>
</dbReference>
<comment type="catalytic activity">
    <reaction evidence="1">
        <text>thiamine + H2O = 5-(2-hydroxyethyl)-4-methylthiazole + 4-amino-5-hydroxymethyl-2-methylpyrimidine + H(+)</text>
        <dbReference type="Rhea" id="RHEA:17509"/>
        <dbReference type="ChEBI" id="CHEBI:15377"/>
        <dbReference type="ChEBI" id="CHEBI:15378"/>
        <dbReference type="ChEBI" id="CHEBI:16892"/>
        <dbReference type="ChEBI" id="CHEBI:17957"/>
        <dbReference type="ChEBI" id="CHEBI:18385"/>
        <dbReference type="EC" id="3.5.99.2"/>
    </reaction>
</comment>
<protein>
    <recommendedName>
        <fullName evidence="1">Aminopyrimidine aminohydrolase</fullName>
        <ecNumber evidence="1">3.5.99.2</ecNumber>
    </recommendedName>
</protein>
<accession>A0A128EHC0</accession>
<reference evidence="3 4" key="1">
    <citation type="submission" date="2016-02" db="EMBL/GenBank/DDBJ databases">
        <authorList>
            <consortium name="Pathogen Informatics"/>
        </authorList>
    </citation>
    <scope>NUCLEOTIDE SEQUENCE [LARGE SCALE GENOMIC DNA]</scope>
    <source>
        <strain evidence="3 4">RC20</strain>
    </source>
</reference>
<dbReference type="EC" id="3.5.99.2" evidence="1"/>
<dbReference type="EMBL" id="FIZP01000005">
    <property type="protein sequence ID" value="CZE47987.1"/>
    <property type="molecule type" value="Genomic_DNA"/>
</dbReference>
<dbReference type="AlphaFoldDB" id="A0A128EHC0"/>
<dbReference type="GO" id="GO:0050334">
    <property type="term" value="F:thiaminase activity"/>
    <property type="evidence" value="ECO:0007669"/>
    <property type="project" value="UniProtKB-EC"/>
</dbReference>
<evidence type="ECO:0000259" key="2">
    <source>
        <dbReference type="Pfam" id="PF03070"/>
    </source>
</evidence>
<dbReference type="CDD" id="cd19367">
    <property type="entry name" value="TenA_C_ScTHI20-like"/>
    <property type="match status" value="1"/>
</dbReference>
<dbReference type="InterPro" id="IPR027574">
    <property type="entry name" value="Thiaminase_II"/>
</dbReference>
<sequence length="237" mass="27587">MKLADLIQANKAVWDSYIYHDFVKNLANSKLKKEAFDHYLVQDYLFLKHYSRVYALGVYKSQNLDDMKFFLSILQDLINIEIEHHINYCAKFGITQEAMDATDEELATIAYTRYVLDVANMYSIPEILTALAPCAIGYSVIANAIGDDSAKLVFKDKNEDYKEWIEMYKDDGYTFLVKRFEEFIDKKLDKINLDSKRGQKLVKIFKNATMCEAGFWEQSFSKFHDKGGFCLIRKIFG</sequence>
<dbReference type="GO" id="GO:0005829">
    <property type="term" value="C:cytosol"/>
    <property type="evidence" value="ECO:0007669"/>
    <property type="project" value="TreeGrafter"/>
</dbReference>
<keyword evidence="1" id="KW-0784">Thiamine biosynthesis</keyword>
<evidence type="ECO:0000313" key="3">
    <source>
        <dbReference type="EMBL" id="CZE47987.1"/>
    </source>
</evidence>
<comment type="similarity">
    <text evidence="1">Belongs to the TenA family.</text>
</comment>
<evidence type="ECO:0000256" key="1">
    <source>
        <dbReference type="RuleBase" id="RU363093"/>
    </source>
</evidence>
<feature type="domain" description="Thiaminase-2/PQQC" evidence="2">
    <location>
        <begin position="11"/>
        <end position="219"/>
    </location>
</feature>
<proteinExistence type="inferred from homology"/>
<name>A0A128EHC0_9BACT</name>
<dbReference type="NCBIfam" id="TIGR04306">
    <property type="entry name" value="salvage_TenA"/>
    <property type="match status" value="1"/>
</dbReference>
<evidence type="ECO:0000313" key="4">
    <source>
        <dbReference type="Proteomes" id="UP000069632"/>
    </source>
</evidence>
<dbReference type="SUPFAM" id="SSF48613">
    <property type="entry name" value="Heme oxygenase-like"/>
    <property type="match status" value="1"/>
</dbReference>
<organism evidence="3 4">
    <name type="scientific">Campylobacter geochelonis</name>
    <dbReference type="NCBI Taxonomy" id="1780362"/>
    <lineage>
        <taxon>Bacteria</taxon>
        <taxon>Pseudomonadati</taxon>
        <taxon>Campylobacterota</taxon>
        <taxon>Epsilonproteobacteria</taxon>
        <taxon>Campylobacterales</taxon>
        <taxon>Campylobacteraceae</taxon>
        <taxon>Campylobacter</taxon>
    </lineage>
</organism>
<dbReference type="InterPro" id="IPR016084">
    <property type="entry name" value="Haem_Oase-like_multi-hlx"/>
</dbReference>
<dbReference type="UniPathway" id="UPA00060"/>
<comment type="function">
    <text evidence="1">Catalyzes an amino-pyrimidine hydrolysis reaction at the C5' of the pyrimidine moiety of thiamine compounds, a reaction that is part of a thiamine salvage pathway.</text>
</comment>
<dbReference type="Gene3D" id="1.20.910.10">
    <property type="entry name" value="Heme oxygenase-like"/>
    <property type="match status" value="1"/>
</dbReference>